<accession>A0A7H1M9H5</accession>
<keyword evidence="3" id="KW-0449">Lipoprotein</keyword>
<evidence type="ECO:0000313" key="3">
    <source>
        <dbReference type="EMBL" id="QNT58290.1"/>
    </source>
</evidence>
<feature type="region of interest" description="Disordered" evidence="1">
    <location>
        <begin position="52"/>
        <end position="82"/>
    </location>
</feature>
<proteinExistence type="predicted"/>
<dbReference type="Proteomes" id="UP000516412">
    <property type="component" value="Chromosome"/>
</dbReference>
<dbReference type="KEGG" id="nmus:H7A79_0780"/>
<dbReference type="AlphaFoldDB" id="A0A7H1M9H5"/>
<evidence type="ECO:0000256" key="1">
    <source>
        <dbReference type="SAM" id="MobiDB-lite"/>
    </source>
</evidence>
<dbReference type="RefSeq" id="WP_187001159.1">
    <property type="nucleotide sequence ID" value="NZ_CP060414.2"/>
</dbReference>
<protein>
    <submittedName>
        <fullName evidence="3">Lipoprotein</fullName>
    </submittedName>
</protein>
<keyword evidence="2" id="KW-0732">Signal</keyword>
<gene>
    <name evidence="3" type="ORF">H7A79_0780</name>
</gene>
<feature type="compositionally biased region" description="Basic and acidic residues" evidence="1">
    <location>
        <begin position="53"/>
        <end position="66"/>
    </location>
</feature>
<organism evidence="3 4">
    <name type="scientific">Neisseria musculi</name>
    <dbReference type="NCBI Taxonomy" id="1815583"/>
    <lineage>
        <taxon>Bacteria</taxon>
        <taxon>Pseudomonadati</taxon>
        <taxon>Pseudomonadota</taxon>
        <taxon>Betaproteobacteria</taxon>
        <taxon>Neisseriales</taxon>
        <taxon>Neisseriaceae</taxon>
        <taxon>Neisseria</taxon>
    </lineage>
</organism>
<feature type="signal peptide" evidence="2">
    <location>
        <begin position="1"/>
        <end position="21"/>
    </location>
</feature>
<keyword evidence="4" id="KW-1185">Reference proteome</keyword>
<evidence type="ECO:0000256" key="2">
    <source>
        <dbReference type="SAM" id="SignalP"/>
    </source>
</evidence>
<feature type="chain" id="PRO_5028860450" evidence="2">
    <location>
        <begin position="22"/>
        <end position="136"/>
    </location>
</feature>
<name>A0A7H1M9H5_9NEIS</name>
<reference evidence="3" key="1">
    <citation type="submission" date="2024-06" db="EMBL/GenBank/DDBJ databases">
        <title>Complete Genome Sequence of mouse commensal type strain Neisseria musculi.</title>
        <authorList>
            <person name="Thapa E."/>
            <person name="Aluvathingal J."/>
            <person name="Nadendla S."/>
            <person name="Mehta A."/>
            <person name="Tettelin H."/>
            <person name="Weyand N.J."/>
        </authorList>
    </citation>
    <scope>NUCLEOTIDE SEQUENCE</scope>
    <source>
        <strain evidence="3">NW831</strain>
    </source>
</reference>
<dbReference type="PROSITE" id="PS51257">
    <property type="entry name" value="PROKAR_LIPOPROTEIN"/>
    <property type="match status" value="1"/>
</dbReference>
<sequence length="136" mass="14520">MKALYVSLVAVLALTACSTNSDGSINWADNPLNHAAGKVEDGLKSVNRALTPKSERRAEALPDKNTRVGGAGGGRNGLAPGVHESGLSYKTMMEIGYIRHNPDYPKNSKQPYVFTSLNCSPGYGCHRPNNLVAPRP</sequence>
<dbReference type="EMBL" id="CP060414">
    <property type="protein sequence ID" value="QNT58290.1"/>
    <property type="molecule type" value="Genomic_DNA"/>
</dbReference>
<evidence type="ECO:0000313" key="4">
    <source>
        <dbReference type="Proteomes" id="UP000516412"/>
    </source>
</evidence>